<proteinExistence type="predicted"/>
<reference evidence="2 3" key="1">
    <citation type="submission" date="2015-08" db="EMBL/GenBank/DDBJ databases">
        <title>The complete genome sequence of Bacillus beveridgei MLTeJB.</title>
        <authorList>
            <person name="Hanson T.E."/>
            <person name="Mesa C."/>
            <person name="Basesman S.M."/>
            <person name="Oremland R.S."/>
        </authorList>
    </citation>
    <scope>NUCLEOTIDE SEQUENCE [LARGE SCALE GENOMIC DNA]</scope>
    <source>
        <strain evidence="2 3">MLTeJB</strain>
    </source>
</reference>
<organism evidence="2 3">
    <name type="scientific">Salisediminibacterium beveridgei</name>
    <dbReference type="NCBI Taxonomy" id="632773"/>
    <lineage>
        <taxon>Bacteria</taxon>
        <taxon>Bacillati</taxon>
        <taxon>Bacillota</taxon>
        <taxon>Bacilli</taxon>
        <taxon>Bacillales</taxon>
        <taxon>Bacillaceae</taxon>
        <taxon>Salisediminibacterium</taxon>
    </lineage>
</organism>
<accession>A0A1D7QWR1</accession>
<keyword evidence="3" id="KW-1185">Reference proteome</keyword>
<keyword evidence="1" id="KW-1133">Transmembrane helix</keyword>
<dbReference type="AlphaFoldDB" id="A0A1D7QWR1"/>
<sequence length="172" mass="19968">MQWLFLFTAAVVSAVSVYHLFTHKHRENSTDDSFFSLNDPRKLTVASKTYKWSVRAAYLALPVGLILTLETFNNFALAFFLFLLQLFIGTFILVTLDRVFELYGGAIVFAGFHAKWTRVREFRWGKSFGTRRQLIMETTKGQKIKTKIAQEDQERVEDILSDFAHFEKDPVE</sequence>
<keyword evidence="1" id="KW-0472">Membrane</keyword>
<gene>
    <name evidence="2" type="ORF">BBEV_2082</name>
</gene>
<evidence type="ECO:0000313" key="3">
    <source>
        <dbReference type="Proteomes" id="UP000094463"/>
    </source>
</evidence>
<evidence type="ECO:0000313" key="2">
    <source>
        <dbReference type="EMBL" id="AOM83440.1"/>
    </source>
</evidence>
<feature type="transmembrane region" description="Helical" evidence="1">
    <location>
        <begin position="52"/>
        <end position="69"/>
    </location>
</feature>
<dbReference type="OrthoDB" id="2854917at2"/>
<keyword evidence="1" id="KW-0812">Transmembrane</keyword>
<protein>
    <recommendedName>
        <fullName evidence="4">DUF5673 domain-containing protein</fullName>
    </recommendedName>
</protein>
<dbReference type="EMBL" id="CP012502">
    <property type="protein sequence ID" value="AOM83440.1"/>
    <property type="molecule type" value="Genomic_DNA"/>
</dbReference>
<name>A0A1D7QWR1_9BACI</name>
<evidence type="ECO:0000256" key="1">
    <source>
        <dbReference type="SAM" id="Phobius"/>
    </source>
</evidence>
<dbReference type="RefSeq" id="WP_069365416.1">
    <property type="nucleotide sequence ID" value="NZ_CP012502.1"/>
</dbReference>
<feature type="transmembrane region" description="Helical" evidence="1">
    <location>
        <begin position="76"/>
        <end position="94"/>
    </location>
</feature>
<evidence type="ECO:0008006" key="4">
    <source>
        <dbReference type="Google" id="ProtNLM"/>
    </source>
</evidence>
<dbReference type="KEGG" id="bbev:BBEV_2082"/>
<dbReference type="Proteomes" id="UP000094463">
    <property type="component" value="Chromosome"/>
</dbReference>